<gene>
    <name evidence="9" type="primary">mreD</name>
    <name evidence="9" type="ORF">E6W36_10235</name>
</gene>
<protein>
    <submittedName>
        <fullName evidence="9">Rod shape-determining protein MreD</fullName>
    </submittedName>
</protein>
<evidence type="ECO:0000256" key="2">
    <source>
        <dbReference type="ARBA" id="ARBA00007776"/>
    </source>
</evidence>
<evidence type="ECO:0000313" key="9">
    <source>
        <dbReference type="EMBL" id="QCI79778.1"/>
    </source>
</evidence>
<feature type="transmembrane region" description="Helical" evidence="8">
    <location>
        <begin position="113"/>
        <end position="135"/>
    </location>
</feature>
<comment type="similarity">
    <text evidence="2">Belongs to the MreD family.</text>
</comment>
<keyword evidence="5" id="KW-0133">Cell shape</keyword>
<feature type="transmembrane region" description="Helical" evidence="8">
    <location>
        <begin position="147"/>
        <end position="166"/>
    </location>
</feature>
<keyword evidence="4 8" id="KW-0812">Transmembrane</keyword>
<name>A0A4D7C8I0_9SPHN</name>
<evidence type="ECO:0000256" key="7">
    <source>
        <dbReference type="ARBA" id="ARBA00023136"/>
    </source>
</evidence>
<accession>A0A4D7C8I0</accession>
<dbReference type="RefSeq" id="WP_222872603.1">
    <property type="nucleotide sequence ID" value="NZ_CP039704.1"/>
</dbReference>
<evidence type="ECO:0000256" key="6">
    <source>
        <dbReference type="ARBA" id="ARBA00022989"/>
    </source>
</evidence>
<evidence type="ECO:0000313" key="10">
    <source>
        <dbReference type="Proteomes" id="UP000298714"/>
    </source>
</evidence>
<dbReference type="EMBL" id="CP039704">
    <property type="protein sequence ID" value="QCI79778.1"/>
    <property type="molecule type" value="Genomic_DNA"/>
</dbReference>
<keyword evidence="3" id="KW-1003">Cell membrane</keyword>
<keyword evidence="10" id="KW-1185">Reference proteome</keyword>
<dbReference type="NCBIfam" id="TIGR03426">
    <property type="entry name" value="shape_MreD"/>
    <property type="match status" value="1"/>
</dbReference>
<dbReference type="InterPro" id="IPR007227">
    <property type="entry name" value="Cell_shape_determining_MreD"/>
</dbReference>
<comment type="subcellular location">
    <subcellularLocation>
        <location evidence="1">Cell membrane</location>
        <topology evidence="1">Multi-pass membrane protein</topology>
    </subcellularLocation>
</comment>
<keyword evidence="6 8" id="KW-1133">Transmembrane helix</keyword>
<evidence type="ECO:0000256" key="8">
    <source>
        <dbReference type="SAM" id="Phobius"/>
    </source>
</evidence>
<proteinExistence type="inferred from homology"/>
<dbReference type="Proteomes" id="UP000298714">
    <property type="component" value="Chromosome"/>
</dbReference>
<dbReference type="GO" id="GO:0005886">
    <property type="term" value="C:plasma membrane"/>
    <property type="evidence" value="ECO:0007669"/>
    <property type="project" value="UniProtKB-SubCell"/>
</dbReference>
<dbReference type="Pfam" id="PF04093">
    <property type="entry name" value="MreD"/>
    <property type="match status" value="1"/>
</dbReference>
<dbReference type="GO" id="GO:0008360">
    <property type="term" value="P:regulation of cell shape"/>
    <property type="evidence" value="ECO:0007669"/>
    <property type="project" value="UniProtKB-KW"/>
</dbReference>
<feature type="transmembrane region" description="Helical" evidence="8">
    <location>
        <begin position="72"/>
        <end position="101"/>
    </location>
</feature>
<organism evidence="9 10">
    <name type="scientific">Hankyongella ginsenosidimutans</name>
    <dbReference type="NCBI Taxonomy" id="1763828"/>
    <lineage>
        <taxon>Bacteria</taxon>
        <taxon>Pseudomonadati</taxon>
        <taxon>Pseudomonadota</taxon>
        <taxon>Alphaproteobacteria</taxon>
        <taxon>Sphingomonadales</taxon>
        <taxon>Sphingomonadaceae</taxon>
        <taxon>Hankyongella</taxon>
    </lineage>
</organism>
<dbReference type="KEGG" id="hgn:E6W36_10235"/>
<keyword evidence="7 8" id="KW-0472">Membrane</keyword>
<evidence type="ECO:0000256" key="1">
    <source>
        <dbReference type="ARBA" id="ARBA00004651"/>
    </source>
</evidence>
<feature type="transmembrane region" description="Helical" evidence="8">
    <location>
        <begin position="21"/>
        <end position="43"/>
    </location>
</feature>
<dbReference type="AlphaFoldDB" id="A0A4D7C8I0"/>
<reference evidence="10" key="1">
    <citation type="submission" date="2019-04" db="EMBL/GenBank/DDBJ databases">
        <title>Complete genome sequence of Sphingomonas sp. W1-2-3.</title>
        <authorList>
            <person name="Im W.T."/>
        </authorList>
    </citation>
    <scope>NUCLEOTIDE SEQUENCE [LARGE SCALE GENOMIC DNA]</scope>
    <source>
        <strain evidence="10">W1-2-3</strain>
    </source>
</reference>
<evidence type="ECO:0000256" key="4">
    <source>
        <dbReference type="ARBA" id="ARBA00022692"/>
    </source>
</evidence>
<evidence type="ECO:0000256" key="3">
    <source>
        <dbReference type="ARBA" id="ARBA00022475"/>
    </source>
</evidence>
<evidence type="ECO:0000256" key="5">
    <source>
        <dbReference type="ARBA" id="ARBA00022960"/>
    </source>
</evidence>
<sequence>MSAPRALRTREEQLAEYARRVRASLPVLVSLGISTLVAVPLFVSGPFWPHWGALCVYHWSAHRPDLMPPPVAFAFGLVLDVWMGTPFGLNATLFLVLAASVASQYAAFAARPFIFAWAVAIPVLALFEALNWSLLQLASYTLDPQPFLVQTLSSALAYPLVAGLCARMQRWAIDRWIPPLDAN</sequence>